<evidence type="ECO:0000313" key="3">
    <source>
        <dbReference type="Proteomes" id="UP000186919"/>
    </source>
</evidence>
<proteinExistence type="predicted"/>
<reference evidence="2 3" key="1">
    <citation type="submission" date="2016-01" db="EMBL/GenBank/DDBJ databases">
        <title>Mycobacterium immunogenum strain CD11_6 genome sequencing and assembly.</title>
        <authorList>
            <person name="Kaur G."/>
            <person name="Nair G.R."/>
            <person name="Mayilraj S."/>
        </authorList>
    </citation>
    <scope>NUCLEOTIDE SEQUENCE [LARGE SCALE GENOMIC DNA]</scope>
    <source>
        <strain evidence="2 3">CD11-6</strain>
    </source>
</reference>
<dbReference type="Proteomes" id="UP000186919">
    <property type="component" value="Unassembled WGS sequence"/>
</dbReference>
<name>A0A179V862_9MYCO</name>
<dbReference type="PROSITE" id="PS51257">
    <property type="entry name" value="PROKAR_LIPOPROTEIN"/>
    <property type="match status" value="1"/>
</dbReference>
<sequence length="252" mass="26527">MDPTVKGPTVTGASVFRKGAIAACAGIVVTGCSFFGGSQQSTTTSGPSAASGASQTSAAATADLLSPDKANSLILPKEDVSQLVGSDLEYEGRSSNPGKPTIDGKESCRSLVAPLSLGLGESWTTYRNVWSQEAEKTYDHWVSQRVVLYPKADAAAEAFASQYPADIRSCTGEVLKSGESSWRETVKDVTPDRAQWADDSLDNGQPNGWRCSDEARVIDNLLLSATVCQRGNSVPAMQAIIDRMVAGATKSK</sequence>
<dbReference type="AlphaFoldDB" id="A0A179V862"/>
<dbReference type="Gene3D" id="3.40.1000.70">
    <property type="entry name" value="PknH-like extracellular domain"/>
    <property type="match status" value="1"/>
</dbReference>
<comment type="caution">
    <text evidence="2">The sequence shown here is derived from an EMBL/GenBank/DDBJ whole genome shotgun (WGS) entry which is preliminary data.</text>
</comment>
<gene>
    <name evidence="2" type="ORF">AWB85_09495</name>
</gene>
<dbReference type="Pfam" id="PF14032">
    <property type="entry name" value="PknH_C"/>
    <property type="match status" value="1"/>
</dbReference>
<dbReference type="EMBL" id="LQYE01000027">
    <property type="protein sequence ID" value="OAT68080.1"/>
    <property type="molecule type" value="Genomic_DNA"/>
</dbReference>
<evidence type="ECO:0000259" key="1">
    <source>
        <dbReference type="Pfam" id="PF14032"/>
    </source>
</evidence>
<accession>A0A179V862</accession>
<protein>
    <recommendedName>
        <fullName evidence="1">PknH-like extracellular domain-containing protein</fullName>
    </recommendedName>
</protein>
<organism evidence="2 3">
    <name type="scientific">Mycobacteroides immunogenum</name>
    <dbReference type="NCBI Taxonomy" id="83262"/>
    <lineage>
        <taxon>Bacteria</taxon>
        <taxon>Bacillati</taxon>
        <taxon>Actinomycetota</taxon>
        <taxon>Actinomycetes</taxon>
        <taxon>Mycobacteriales</taxon>
        <taxon>Mycobacteriaceae</taxon>
        <taxon>Mycobacteroides</taxon>
    </lineage>
</organism>
<feature type="domain" description="PknH-like extracellular" evidence="1">
    <location>
        <begin position="67"/>
        <end position="246"/>
    </location>
</feature>
<dbReference type="InterPro" id="IPR026954">
    <property type="entry name" value="PknH-like_Extracell"/>
</dbReference>
<evidence type="ECO:0000313" key="2">
    <source>
        <dbReference type="EMBL" id="OAT68080.1"/>
    </source>
</evidence>
<dbReference type="RefSeq" id="WP_064630988.1">
    <property type="nucleotide sequence ID" value="NZ_LQYE01000027.1"/>
</dbReference>
<dbReference type="InterPro" id="IPR038232">
    <property type="entry name" value="PknH-like_Extracell_sf"/>
</dbReference>